<evidence type="ECO:0000313" key="3">
    <source>
        <dbReference type="EMBL" id="BBO33484.1"/>
    </source>
</evidence>
<dbReference type="KEGG" id="lpav:PLANPX_3096"/>
<feature type="domain" description="Amidohydrolase-related" evidence="2">
    <location>
        <begin position="51"/>
        <end position="369"/>
    </location>
</feature>
<evidence type="ECO:0000256" key="1">
    <source>
        <dbReference type="ARBA" id="ARBA00022801"/>
    </source>
</evidence>
<evidence type="ECO:0000313" key="4">
    <source>
        <dbReference type="Proteomes" id="UP000326837"/>
    </source>
</evidence>
<dbReference type="InterPro" id="IPR050287">
    <property type="entry name" value="MTA/SAH_deaminase"/>
</dbReference>
<dbReference type="RefSeq" id="WP_152099238.1">
    <property type="nucleotide sequence ID" value="NZ_AP021861.1"/>
</dbReference>
<protein>
    <recommendedName>
        <fullName evidence="2">Amidohydrolase-related domain-containing protein</fullName>
    </recommendedName>
</protein>
<accession>A0A5K7X9T3</accession>
<dbReference type="AlphaFoldDB" id="A0A5K7X9T3"/>
<dbReference type="InterPro" id="IPR011059">
    <property type="entry name" value="Metal-dep_hydrolase_composite"/>
</dbReference>
<dbReference type="Pfam" id="PF01979">
    <property type="entry name" value="Amidohydro_1"/>
    <property type="match status" value="1"/>
</dbReference>
<dbReference type="Gene3D" id="3.20.20.140">
    <property type="entry name" value="Metal-dependent hydrolases"/>
    <property type="match status" value="1"/>
</dbReference>
<keyword evidence="4" id="KW-1185">Reference proteome</keyword>
<proteinExistence type="predicted"/>
<dbReference type="GO" id="GO:0016810">
    <property type="term" value="F:hydrolase activity, acting on carbon-nitrogen (but not peptide) bonds"/>
    <property type="evidence" value="ECO:0007669"/>
    <property type="project" value="InterPro"/>
</dbReference>
<dbReference type="PANTHER" id="PTHR43794">
    <property type="entry name" value="AMINOHYDROLASE SSNA-RELATED"/>
    <property type="match status" value="1"/>
</dbReference>
<organism evidence="3 4">
    <name type="scientific">Lacipirellula parvula</name>
    <dbReference type="NCBI Taxonomy" id="2650471"/>
    <lineage>
        <taxon>Bacteria</taxon>
        <taxon>Pseudomonadati</taxon>
        <taxon>Planctomycetota</taxon>
        <taxon>Planctomycetia</taxon>
        <taxon>Pirellulales</taxon>
        <taxon>Lacipirellulaceae</taxon>
        <taxon>Lacipirellula</taxon>
    </lineage>
</organism>
<gene>
    <name evidence="3" type="ORF">PLANPX_3096</name>
</gene>
<reference evidence="4" key="1">
    <citation type="submission" date="2019-10" db="EMBL/GenBank/DDBJ databases">
        <title>Lacipirellula parvula gen. nov., sp. nov., representing a lineage of planctomycetes widespread in freshwater anoxic habitats, and description of the family Lacipirellulaceae.</title>
        <authorList>
            <person name="Dedysh S.N."/>
            <person name="Kulichevskaya I.S."/>
            <person name="Beletsky A.V."/>
            <person name="Rakitin A.L."/>
            <person name="Mardanov A.V."/>
            <person name="Ivanova A.A."/>
            <person name="Saltykova V.X."/>
            <person name="Rijpstra W.I.C."/>
            <person name="Sinninghe Damste J.S."/>
            <person name="Ravin N.V."/>
        </authorList>
    </citation>
    <scope>NUCLEOTIDE SEQUENCE [LARGE SCALE GENOMIC DNA]</scope>
    <source>
        <strain evidence="4">PX69</strain>
    </source>
</reference>
<dbReference type="SUPFAM" id="SSF51556">
    <property type="entry name" value="Metallo-dependent hydrolases"/>
    <property type="match status" value="1"/>
</dbReference>
<sequence>MTQQTLRARWVLPIDGPPIEGGCVTLRDGVIAAVGQRATEADAVTDLGDVVLLPALVNAHTHLEFSGLTKPLGLTGMSLPAWIRSVIADRGRGDRDPAAAIAAGLQESRNAGVGAIGEIATSLAALYEANNDGSLLLFQEAIGFSAGRVDSVFAEMERRVELAGAAAGISPHAPYTVHPRLLERLVDLAVERCLPMAMHLAESREELELLRDGTGPFQELLADRSMWDASAIPRDSRVLDYMRQLSRAERSLVIHGNYLDAEEIAFAANQRERMSVVYCPRTHAYFGHESYPLVAMLDAGVRVAFGTDSRASNPDLNLLSEVRFAAAHHPGVAPATLLRMATLDGAAALGLAGSLGSIAIGKAARLIAMPCGAEKHDPYAPLLGGSEQPIVF</sequence>
<dbReference type="Proteomes" id="UP000326837">
    <property type="component" value="Chromosome"/>
</dbReference>
<dbReference type="PANTHER" id="PTHR43794:SF11">
    <property type="entry name" value="AMIDOHYDROLASE-RELATED DOMAIN-CONTAINING PROTEIN"/>
    <property type="match status" value="1"/>
</dbReference>
<evidence type="ECO:0000259" key="2">
    <source>
        <dbReference type="Pfam" id="PF01979"/>
    </source>
</evidence>
<dbReference type="SUPFAM" id="SSF51338">
    <property type="entry name" value="Composite domain of metallo-dependent hydrolases"/>
    <property type="match status" value="1"/>
</dbReference>
<name>A0A5K7X9T3_9BACT</name>
<dbReference type="EMBL" id="AP021861">
    <property type="protein sequence ID" value="BBO33484.1"/>
    <property type="molecule type" value="Genomic_DNA"/>
</dbReference>
<dbReference type="InterPro" id="IPR006680">
    <property type="entry name" value="Amidohydro-rel"/>
</dbReference>
<keyword evidence="1" id="KW-0378">Hydrolase</keyword>
<dbReference type="InterPro" id="IPR032466">
    <property type="entry name" value="Metal_Hydrolase"/>
</dbReference>